<accession>A0ABS1Z252</accession>
<organism evidence="2 3">
    <name type="scientific">Pantoea eucrina</name>
    <dbReference type="NCBI Taxonomy" id="472693"/>
    <lineage>
        <taxon>Bacteria</taxon>
        <taxon>Pseudomonadati</taxon>
        <taxon>Pseudomonadota</taxon>
        <taxon>Gammaproteobacteria</taxon>
        <taxon>Enterobacterales</taxon>
        <taxon>Erwiniaceae</taxon>
        <taxon>Pantoea</taxon>
    </lineage>
</organism>
<sequence length="52" mass="5810">MAITSSMFGRTILTGRDAEQMLKQMSNSKPNENAKRSLQEARALRAKISKRG</sequence>
<evidence type="ECO:0000313" key="3">
    <source>
        <dbReference type="Proteomes" id="UP000809137"/>
    </source>
</evidence>
<dbReference type="RefSeq" id="WP_200889497.1">
    <property type="nucleotide sequence ID" value="NZ_JAFCXS010000001.1"/>
</dbReference>
<gene>
    <name evidence="2" type="ORF">JJB79_03465</name>
</gene>
<feature type="region of interest" description="Disordered" evidence="1">
    <location>
        <begin position="25"/>
        <end position="52"/>
    </location>
</feature>
<feature type="compositionally biased region" description="Basic and acidic residues" evidence="1">
    <location>
        <begin position="32"/>
        <end position="43"/>
    </location>
</feature>
<dbReference type="Proteomes" id="UP000809137">
    <property type="component" value="Unassembled WGS sequence"/>
</dbReference>
<reference evidence="2 3" key="1">
    <citation type="submission" date="2021-01" db="EMBL/GenBank/DDBJ databases">
        <title>Complete genome sequence of Pantoea eucrina OB49, a heavy metal tolerant bacterium with PGPR potential isolated from wheat in Algeria.</title>
        <authorList>
            <person name="Lekired A."/>
            <person name="Ouzari I.H."/>
        </authorList>
    </citation>
    <scope>NUCLEOTIDE SEQUENCE [LARGE SCALE GENOMIC DNA]</scope>
    <source>
        <strain evidence="2 3">OB49</strain>
    </source>
</reference>
<keyword evidence="3" id="KW-1185">Reference proteome</keyword>
<evidence type="ECO:0000313" key="2">
    <source>
        <dbReference type="EMBL" id="MBM0746485.1"/>
    </source>
</evidence>
<evidence type="ECO:0000256" key="1">
    <source>
        <dbReference type="SAM" id="MobiDB-lite"/>
    </source>
</evidence>
<dbReference type="EMBL" id="JAFCXS010000001">
    <property type="protein sequence ID" value="MBM0746485.1"/>
    <property type="molecule type" value="Genomic_DNA"/>
</dbReference>
<name>A0ABS1Z252_9GAMM</name>
<proteinExistence type="predicted"/>
<protein>
    <submittedName>
        <fullName evidence="2">Uncharacterized protein</fullName>
    </submittedName>
</protein>
<comment type="caution">
    <text evidence="2">The sequence shown here is derived from an EMBL/GenBank/DDBJ whole genome shotgun (WGS) entry which is preliminary data.</text>
</comment>